<feature type="region of interest" description="Disordered" evidence="1">
    <location>
        <begin position="290"/>
        <end position="512"/>
    </location>
</feature>
<dbReference type="SMART" id="SM01300">
    <property type="entry name" value="PEHE"/>
    <property type="match status" value="1"/>
</dbReference>
<feature type="compositionally biased region" description="Acidic residues" evidence="1">
    <location>
        <begin position="694"/>
        <end position="706"/>
    </location>
</feature>
<comment type="caution">
    <text evidence="3">The sequence shown here is derived from an EMBL/GenBank/DDBJ whole genome shotgun (WGS) entry which is preliminary data.</text>
</comment>
<evidence type="ECO:0000313" key="3">
    <source>
        <dbReference type="EMBL" id="KAL0068630.1"/>
    </source>
</evidence>
<evidence type="ECO:0000313" key="4">
    <source>
        <dbReference type="Proteomes" id="UP001437256"/>
    </source>
</evidence>
<dbReference type="InterPro" id="IPR029184">
    <property type="entry name" value="Sas4_dom"/>
</dbReference>
<sequence>MDPSSSTLSAQLPQRRVQPSRSRRGGPGVGVGNCETDQMILDTNRRKPENEPLIPENARFFLTTNPVLAPPEITFQPPSLLNIHANERYFDRPELLKAIRQQQEIETPEYENISETDTVGGRFRPRGSEDGIADTSDAAYERRHKKYEGFEKRVRLREKEKLKHEQYKLQQRIEQLRAMDYTAFLSLPASEFSPAPGRLEDDDHDGPAISSLPGAHVNGAAAMHEAERRRAEMLNVAEALEERYKLLLPPERIRKPNGSSITGIPLLPASSPPPPELVEIVNSTKAAVTKAHNKKTFPEDGESEVEQEDQVMSSPPPVPSEEKEKVKLMIRIKNKKSQTASAVNSPTPPVSISAPVRVDKKPSRKKSKPSKARLESNGIYVAADSPMSSPEIAFLEPSASPPKKRPRTTKRPRLEKEEAPPEPVLSTPKIPSPPPERDDLVSSDTLTPVSDNGGPTQRQASVPPITVLDESASAPPTRRRGQSSSAQGNRSTSAAPRPRTQRAPPKPPIPKQCQLLVAATRASIQTVHRKGRNTTAFGTKVPPEMDMELEYELPLWILEDDEFQARYAKYPRATDNLNPEMVMNPKYNPGRLNFEDQLVNALNSAKDRAASVLSEEEEVKGEEESDEQGREGEDGEEGREGEEGEEGEQRDGEDGEEGVVGGQDEDEGRHVEIIEEEGVRSVTKEEYVDVGPDVPEDQNPLEEDAEMRDAERPEDH</sequence>
<feature type="compositionally biased region" description="Polar residues" evidence="1">
    <location>
        <begin position="1"/>
        <end position="12"/>
    </location>
</feature>
<name>A0ABR3A552_9AGAR</name>
<accession>A0ABR3A552</accession>
<organism evidence="3 4">
    <name type="scientific">Marasmius tenuissimus</name>
    <dbReference type="NCBI Taxonomy" id="585030"/>
    <lineage>
        <taxon>Eukaryota</taxon>
        <taxon>Fungi</taxon>
        <taxon>Dikarya</taxon>
        <taxon>Basidiomycota</taxon>
        <taxon>Agaricomycotina</taxon>
        <taxon>Agaricomycetes</taxon>
        <taxon>Agaricomycetidae</taxon>
        <taxon>Agaricales</taxon>
        <taxon>Marasmiineae</taxon>
        <taxon>Marasmiaceae</taxon>
        <taxon>Marasmius</taxon>
    </lineage>
</organism>
<feature type="compositionally biased region" description="Basic and acidic residues" evidence="1">
    <location>
        <begin position="707"/>
        <end position="716"/>
    </location>
</feature>
<keyword evidence="4" id="KW-1185">Reference proteome</keyword>
<dbReference type="Pfam" id="PF15460">
    <property type="entry name" value="SAS4"/>
    <property type="match status" value="1"/>
</dbReference>
<feature type="region of interest" description="Disordered" evidence="1">
    <location>
        <begin position="1"/>
        <end position="35"/>
    </location>
</feature>
<feature type="compositionally biased region" description="Low complexity" evidence="1">
    <location>
        <begin position="494"/>
        <end position="503"/>
    </location>
</feature>
<feature type="compositionally biased region" description="Basic and acidic residues" evidence="1">
    <location>
        <begin position="667"/>
        <end position="687"/>
    </location>
</feature>
<proteinExistence type="predicted"/>
<feature type="compositionally biased region" description="Polar residues" evidence="1">
    <location>
        <begin position="442"/>
        <end position="460"/>
    </location>
</feature>
<gene>
    <name evidence="3" type="ORF">AAF712_004346</name>
</gene>
<evidence type="ECO:0000256" key="1">
    <source>
        <dbReference type="SAM" id="MobiDB-lite"/>
    </source>
</evidence>
<feature type="domain" description="PEHE" evidence="2">
    <location>
        <begin position="105"/>
        <end position="246"/>
    </location>
</feature>
<protein>
    <recommendedName>
        <fullName evidence="2">PEHE domain-containing protein</fullName>
    </recommendedName>
</protein>
<feature type="compositionally biased region" description="Polar residues" evidence="1">
    <location>
        <begin position="482"/>
        <end position="493"/>
    </location>
</feature>
<feature type="compositionally biased region" description="Basic residues" evidence="1">
    <location>
        <begin position="362"/>
        <end position="371"/>
    </location>
</feature>
<reference evidence="3 4" key="1">
    <citation type="submission" date="2024-05" db="EMBL/GenBank/DDBJ databases">
        <title>A draft genome resource for the thread blight pathogen Marasmius tenuissimus strain MS-2.</title>
        <authorList>
            <person name="Yulfo-Soto G.E."/>
            <person name="Baruah I.K."/>
            <person name="Amoako-Attah I."/>
            <person name="Bukari Y."/>
            <person name="Meinhardt L.W."/>
            <person name="Bailey B.A."/>
            <person name="Cohen S.P."/>
        </authorList>
    </citation>
    <scope>NUCLEOTIDE SEQUENCE [LARGE SCALE GENOMIC DNA]</scope>
    <source>
        <strain evidence="3 4">MS-2</strain>
    </source>
</reference>
<feature type="compositionally biased region" description="Acidic residues" evidence="1">
    <location>
        <begin position="633"/>
        <end position="646"/>
    </location>
</feature>
<feature type="region of interest" description="Disordered" evidence="1">
    <location>
        <begin position="117"/>
        <end position="139"/>
    </location>
</feature>
<evidence type="ECO:0000259" key="2">
    <source>
        <dbReference type="SMART" id="SM01300"/>
    </source>
</evidence>
<dbReference type="InterPro" id="IPR029332">
    <property type="entry name" value="PEHE_dom"/>
</dbReference>
<dbReference type="Proteomes" id="UP001437256">
    <property type="component" value="Unassembled WGS sequence"/>
</dbReference>
<feature type="compositionally biased region" description="Acidic residues" evidence="1">
    <location>
        <begin position="299"/>
        <end position="309"/>
    </location>
</feature>
<feature type="region of interest" description="Disordered" evidence="1">
    <location>
        <begin position="607"/>
        <end position="716"/>
    </location>
</feature>
<feature type="compositionally biased region" description="Basic residues" evidence="1">
    <location>
        <begin position="402"/>
        <end position="411"/>
    </location>
</feature>
<feature type="region of interest" description="Disordered" evidence="1">
    <location>
        <begin position="252"/>
        <end position="277"/>
    </location>
</feature>
<dbReference type="EMBL" id="JBBXMP010000017">
    <property type="protein sequence ID" value="KAL0068630.1"/>
    <property type="molecule type" value="Genomic_DNA"/>
</dbReference>
<feature type="compositionally biased region" description="Acidic residues" evidence="1">
    <location>
        <begin position="614"/>
        <end position="626"/>
    </location>
</feature>